<protein>
    <submittedName>
        <fullName evidence="1">Uncharacterized protein</fullName>
    </submittedName>
</protein>
<reference evidence="1" key="1">
    <citation type="submission" date="2019-05" db="EMBL/GenBank/DDBJ databases">
        <authorList>
            <person name="Hibberd M."/>
        </authorList>
    </citation>
    <scope>NUCLEOTIDE SEQUENCE</scope>
    <source>
        <strain evidence="1">Neisseria_subflava_BgEED23</strain>
    </source>
</reference>
<sequence>MNLSLKRFQIFRVGTHWDSKGRRRQFSAQMLKDIADEHNSRTNGRAALFIGHGEYREIGKFPKGLKPLGLVHELEFDGKNLYANAFITAELLSMVRKGMYRHVSAGFDPFPSGLKLNHIAFLNNPAVKGMEPLNFSEISTPYITFEMDIDFSESKLPIFQNESQKQHPDVTYYQAVKACIHLTNYR</sequence>
<dbReference type="Proteomes" id="UP000626795">
    <property type="component" value="Unassembled WGS sequence"/>
</dbReference>
<gene>
    <name evidence="1" type="ORF">ONOEEDHL_00667</name>
</gene>
<evidence type="ECO:0000313" key="1">
    <source>
        <dbReference type="EMBL" id="VTY07689.1"/>
    </source>
</evidence>
<accession>A0A9X9SN62</accession>
<proteinExistence type="predicted"/>
<dbReference type="RefSeq" id="WP_204788543.1">
    <property type="nucleotide sequence ID" value="NZ_CABFLZ010000033.1"/>
</dbReference>
<comment type="caution">
    <text evidence="1">The sequence shown here is derived from an EMBL/GenBank/DDBJ whole genome shotgun (WGS) entry which is preliminary data.</text>
</comment>
<evidence type="ECO:0000313" key="2">
    <source>
        <dbReference type="Proteomes" id="UP000626795"/>
    </source>
</evidence>
<organism evidence="1 2">
    <name type="scientific">Neisseria subflava</name>
    <dbReference type="NCBI Taxonomy" id="28449"/>
    <lineage>
        <taxon>Bacteria</taxon>
        <taxon>Pseudomonadati</taxon>
        <taxon>Pseudomonadota</taxon>
        <taxon>Betaproteobacteria</taxon>
        <taxon>Neisseriales</taxon>
        <taxon>Neisseriaceae</taxon>
        <taxon>Neisseria</taxon>
    </lineage>
</organism>
<keyword evidence="2" id="KW-1185">Reference proteome</keyword>
<dbReference type="EMBL" id="CABFLZ010000033">
    <property type="protein sequence ID" value="VTY07689.1"/>
    <property type="molecule type" value="Genomic_DNA"/>
</dbReference>
<name>A0A9X9SN62_NEISU</name>
<dbReference type="AlphaFoldDB" id="A0A9X9SN62"/>